<evidence type="ECO:0000256" key="8">
    <source>
        <dbReference type="ARBA" id="ARBA00022782"/>
    </source>
</evidence>
<keyword evidence="7" id="KW-0677">Repeat</keyword>
<keyword evidence="4" id="KW-0272">Extracellular matrix</keyword>
<comment type="function">
    <text evidence="14">May act as a cross-bridge between fibrils and other extracellular matrix molecules. Involved in skeletal myogenesis in the developing esophagus. May play a role in organization of the pericellular matrix or the sphinteric smooth muscle.</text>
</comment>
<evidence type="ECO:0000256" key="3">
    <source>
        <dbReference type="ARBA" id="ARBA00022525"/>
    </source>
</evidence>
<keyword evidence="2" id="KW-0217">Developmental protein</keyword>
<evidence type="ECO:0000256" key="15">
    <source>
        <dbReference type="ARBA" id="ARBA00064387"/>
    </source>
</evidence>
<evidence type="ECO:0000256" key="10">
    <source>
        <dbReference type="ARBA" id="ARBA00023119"/>
    </source>
</evidence>
<comment type="subcellular location">
    <subcellularLocation>
        <location evidence="1">Secreted</location>
        <location evidence="1">Extracellular space</location>
        <location evidence="1">Extracellular matrix</location>
    </subcellularLocation>
</comment>
<sequence>MSKSTEKALGTFILWLPAINLIVASCASKGSDGSQLRLHCFRPGIPSKAFSSVGKELHFPHLNRERNVQYREETECTRLLKCSVDRAEAEMVTELFGLQGSEEMNSVMVLKDFIKDMAFELHVEGIVNDHQLERKLERHPNSQNCMCGRSLAHLGNCEEFDGVKFVWKEICGHLFTWFRGTMRHAGSWKLWLWVAILPLPASISVTVRDKSGFDLGESFSLRRAFCEGDKTCFKLGGAFLIRDTIKIFPKGLPDEYAIAAMFRVRRSTKKERWFLWQVLNQQNIPQVSIVVDGGKKVVEFMFRAPEGDVLNYIFKNRELRPLFDRQWHKLGIGIQSQGISLYMDCNLIASRHIDEKDTVDLRGRTVIAARASDGKPVDIELHQFKIYCNSNFIAQETCCEISDTKCPEQDGYGSTASSPLPAHASKMSAYLPAKQELQDRCQCIPNKSLAQCDKLFDNTGFIFAQGEAGLPGTPGSPGQKGDKGELLENEMTVISESRFSPKKTFYEKTAASGNKGRCCYSF</sequence>
<dbReference type="Gene3D" id="2.60.120.200">
    <property type="match status" value="1"/>
</dbReference>
<organism evidence="20">
    <name type="scientific">Ailuropoda melanoleuca</name>
    <name type="common">Giant panda</name>
    <dbReference type="NCBI Taxonomy" id="9646"/>
    <lineage>
        <taxon>Eukaryota</taxon>
        <taxon>Metazoa</taxon>
        <taxon>Chordata</taxon>
        <taxon>Craniata</taxon>
        <taxon>Vertebrata</taxon>
        <taxon>Euteleostomi</taxon>
        <taxon>Mammalia</taxon>
        <taxon>Eutheria</taxon>
        <taxon>Laurasiatheria</taxon>
        <taxon>Carnivora</taxon>
        <taxon>Caniformia</taxon>
        <taxon>Ursidae</taxon>
        <taxon>Ailuropoda</taxon>
    </lineage>
</organism>
<feature type="chain" id="PRO_5003031159" description="Collagen alpha-1(XIX) chain" evidence="18">
    <location>
        <begin position="29"/>
        <end position="522"/>
    </location>
</feature>
<dbReference type="PROSITE" id="PS51257">
    <property type="entry name" value="PROKAR_LIPOPROTEIN"/>
    <property type="match status" value="1"/>
</dbReference>
<dbReference type="GO" id="GO:0007155">
    <property type="term" value="P:cell adhesion"/>
    <property type="evidence" value="ECO:0007669"/>
    <property type="project" value="UniProtKB-KW"/>
</dbReference>
<evidence type="ECO:0000256" key="9">
    <source>
        <dbReference type="ARBA" id="ARBA00022889"/>
    </source>
</evidence>
<keyword evidence="11" id="KW-1015">Disulfide bond</keyword>
<comment type="subunit">
    <text evidence="15">Oligomer; disulfide-linked.</text>
</comment>
<evidence type="ECO:0000256" key="18">
    <source>
        <dbReference type="SAM" id="SignalP"/>
    </source>
</evidence>
<dbReference type="EMBL" id="GL192722">
    <property type="protein sequence ID" value="EFB28665.1"/>
    <property type="molecule type" value="Genomic_DNA"/>
</dbReference>
<evidence type="ECO:0000256" key="16">
    <source>
        <dbReference type="ARBA" id="ARBA00074525"/>
    </source>
</evidence>
<dbReference type="InterPro" id="IPR048287">
    <property type="entry name" value="TSPN-like_N"/>
</dbReference>
<keyword evidence="10" id="KW-0176">Collagen</keyword>
<dbReference type="SMART" id="SM00210">
    <property type="entry name" value="TSPN"/>
    <property type="match status" value="1"/>
</dbReference>
<dbReference type="GO" id="GO:0005581">
    <property type="term" value="C:collagen trimer"/>
    <property type="evidence" value="ECO:0007669"/>
    <property type="project" value="UniProtKB-KW"/>
</dbReference>
<dbReference type="InterPro" id="IPR013320">
    <property type="entry name" value="ConA-like_dom_sf"/>
</dbReference>
<evidence type="ECO:0000256" key="12">
    <source>
        <dbReference type="ARBA" id="ARBA00023278"/>
    </source>
</evidence>
<name>D2HDK1_AILME</name>
<evidence type="ECO:0000256" key="1">
    <source>
        <dbReference type="ARBA" id="ARBA00004498"/>
    </source>
</evidence>
<dbReference type="InParanoid" id="D2HDK1"/>
<protein>
    <recommendedName>
        <fullName evidence="16">Collagen alpha-1(XIX) chain</fullName>
    </recommendedName>
    <alternativeName>
        <fullName evidence="17">Collagen alpha-1(Y) chain</fullName>
    </alternativeName>
</protein>
<evidence type="ECO:0000256" key="17">
    <source>
        <dbReference type="ARBA" id="ARBA00081218"/>
    </source>
</evidence>
<keyword evidence="5" id="KW-0517">Myogenesis</keyword>
<keyword evidence="8" id="KW-0221">Differentiation</keyword>
<keyword evidence="9" id="KW-0130">Cell adhesion</keyword>
<dbReference type="GO" id="GO:0030154">
    <property type="term" value="P:cell differentiation"/>
    <property type="evidence" value="ECO:0007669"/>
    <property type="project" value="UniProtKB-KW"/>
</dbReference>
<dbReference type="FunFam" id="2.60.120.200:FF:000148">
    <property type="entry name" value="Collagen, type XIX, alpha 1"/>
    <property type="match status" value="1"/>
</dbReference>
<comment type="similarity">
    <text evidence="13">Belongs to the fibril-associated collagens with interrupted helices (FACIT) family.</text>
</comment>
<reference evidence="20" key="1">
    <citation type="journal article" date="2010" name="Nature">
        <title>The sequence and de novo assembly of the giant panda genome.</title>
        <authorList>
            <person name="Li R."/>
            <person name="Fan W."/>
            <person name="Tian G."/>
            <person name="Zhu H."/>
            <person name="He L."/>
            <person name="Cai J."/>
            <person name="Huang Q."/>
            <person name="Cai Q."/>
            <person name="Li B."/>
            <person name="Bai Y."/>
            <person name="Zhang Z."/>
            <person name="Zhang Y."/>
            <person name="Wang W."/>
            <person name="Li J."/>
            <person name="Wei F."/>
            <person name="Li H."/>
            <person name="Jian M."/>
            <person name="Li J."/>
            <person name="Zhang Z."/>
            <person name="Nielsen R."/>
            <person name="Li D."/>
            <person name="Gu W."/>
            <person name="Yang Z."/>
            <person name="Xuan Z."/>
            <person name="Ryder O.A."/>
            <person name="Leung F.C."/>
            <person name="Zhou Y."/>
            <person name="Cao J."/>
            <person name="Sun X."/>
            <person name="Fu Y."/>
            <person name="Fang X."/>
            <person name="Guo X."/>
            <person name="Wang B."/>
            <person name="Hou R."/>
            <person name="Shen F."/>
            <person name="Mu B."/>
            <person name="Ni P."/>
            <person name="Lin R."/>
            <person name="Qian W."/>
            <person name="Wang G."/>
            <person name="Yu C."/>
            <person name="Nie W."/>
            <person name="Wang J."/>
            <person name="Wu Z."/>
            <person name="Liang H."/>
            <person name="Min J."/>
            <person name="Wu Q."/>
            <person name="Cheng S."/>
            <person name="Ruan J."/>
            <person name="Wang M."/>
            <person name="Shi Z."/>
            <person name="Wen M."/>
            <person name="Liu B."/>
            <person name="Ren X."/>
            <person name="Zheng H."/>
            <person name="Dong D."/>
            <person name="Cook K."/>
            <person name="Shan G."/>
            <person name="Zhang H."/>
            <person name="Kosiol C."/>
            <person name="Xie X."/>
            <person name="Lu Z."/>
            <person name="Zheng H."/>
            <person name="Li Y."/>
            <person name="Steiner C.C."/>
            <person name="Lam T.T."/>
            <person name="Lin S."/>
            <person name="Zhang Q."/>
            <person name="Li G."/>
            <person name="Tian J."/>
            <person name="Gong T."/>
            <person name="Liu H."/>
            <person name="Zhang D."/>
            <person name="Fang L."/>
            <person name="Ye C."/>
            <person name="Zhang J."/>
            <person name="Hu W."/>
            <person name="Xu A."/>
            <person name="Ren Y."/>
            <person name="Zhang G."/>
            <person name="Bruford M.W."/>
            <person name="Li Q."/>
            <person name="Ma L."/>
            <person name="Guo Y."/>
            <person name="An N."/>
            <person name="Hu Y."/>
            <person name="Zheng Y."/>
            <person name="Shi Y."/>
            <person name="Li Z."/>
            <person name="Liu Q."/>
            <person name="Chen Y."/>
            <person name="Zhao J."/>
            <person name="Qu N."/>
            <person name="Zhao S."/>
            <person name="Tian F."/>
            <person name="Wang X."/>
            <person name="Wang H."/>
            <person name="Xu L."/>
            <person name="Liu X."/>
            <person name="Vinar T."/>
            <person name="Wang Y."/>
            <person name="Lam T.W."/>
            <person name="Yiu S.M."/>
            <person name="Liu S."/>
            <person name="Zhang H."/>
            <person name="Li D."/>
            <person name="Huang Y."/>
            <person name="Wang X."/>
            <person name="Yang G."/>
            <person name="Jiang Z."/>
            <person name="Wang J."/>
            <person name="Qin N."/>
            <person name="Li L."/>
            <person name="Li J."/>
            <person name="Bolund L."/>
            <person name="Kristiansen K."/>
            <person name="Wong G.K."/>
            <person name="Olson M."/>
            <person name="Zhang X."/>
            <person name="Li S."/>
            <person name="Yang H."/>
            <person name="Wang J."/>
            <person name="Wang J."/>
        </authorList>
    </citation>
    <scope>NUCLEOTIDE SEQUENCE [LARGE SCALE GENOMIC DNA]</scope>
</reference>
<gene>
    <name evidence="20" type="ORF">PANDA_008775</name>
</gene>
<keyword evidence="6 18" id="KW-0732">Signal</keyword>
<evidence type="ECO:0000256" key="2">
    <source>
        <dbReference type="ARBA" id="ARBA00022473"/>
    </source>
</evidence>
<dbReference type="GO" id="GO:0007517">
    <property type="term" value="P:muscle organ development"/>
    <property type="evidence" value="ECO:0007669"/>
    <property type="project" value="UniProtKB-KW"/>
</dbReference>
<dbReference type="SUPFAM" id="SSF49899">
    <property type="entry name" value="Concanavalin A-like lectins/glucanases"/>
    <property type="match status" value="1"/>
</dbReference>
<evidence type="ECO:0000256" key="14">
    <source>
        <dbReference type="ARBA" id="ARBA00055297"/>
    </source>
</evidence>
<keyword evidence="12" id="KW-0379">Hydroxylation</keyword>
<evidence type="ECO:0000256" key="4">
    <source>
        <dbReference type="ARBA" id="ARBA00022530"/>
    </source>
</evidence>
<dbReference type="AlphaFoldDB" id="D2HDK1"/>
<evidence type="ECO:0000256" key="5">
    <source>
        <dbReference type="ARBA" id="ARBA00022541"/>
    </source>
</evidence>
<evidence type="ECO:0000256" key="7">
    <source>
        <dbReference type="ARBA" id="ARBA00022737"/>
    </source>
</evidence>
<evidence type="ECO:0000256" key="6">
    <source>
        <dbReference type="ARBA" id="ARBA00022729"/>
    </source>
</evidence>
<feature type="signal peptide" evidence="18">
    <location>
        <begin position="1"/>
        <end position="28"/>
    </location>
</feature>
<evidence type="ECO:0000256" key="11">
    <source>
        <dbReference type="ARBA" id="ARBA00023157"/>
    </source>
</evidence>
<evidence type="ECO:0000313" key="20">
    <source>
        <dbReference type="EMBL" id="EFB28665.1"/>
    </source>
</evidence>
<accession>D2HDK1</accession>
<feature type="domain" description="Thrombospondin-like N-terminal" evidence="19">
    <location>
        <begin position="206"/>
        <end position="390"/>
    </location>
</feature>
<evidence type="ECO:0000259" key="19">
    <source>
        <dbReference type="SMART" id="SM00210"/>
    </source>
</evidence>
<evidence type="ECO:0000256" key="13">
    <source>
        <dbReference type="ARBA" id="ARBA00049648"/>
    </source>
</evidence>
<proteinExistence type="inferred from homology"/>
<keyword evidence="3" id="KW-0964">Secreted</keyword>